<feature type="transmembrane region" description="Helical" evidence="2">
    <location>
        <begin position="34"/>
        <end position="55"/>
    </location>
</feature>
<name>A0A7W7M2F6_9MICC</name>
<dbReference type="EMBL" id="JACHNA010000001">
    <property type="protein sequence ID" value="MBB4734839.1"/>
    <property type="molecule type" value="Genomic_DNA"/>
</dbReference>
<evidence type="ECO:0000313" key="3">
    <source>
        <dbReference type="EMBL" id="MBB4734839.1"/>
    </source>
</evidence>
<proteinExistence type="predicted"/>
<reference evidence="3 4" key="1">
    <citation type="submission" date="2020-08" db="EMBL/GenBank/DDBJ databases">
        <title>Sequencing the genomes of 1000 actinobacteria strains.</title>
        <authorList>
            <person name="Klenk H.-P."/>
        </authorList>
    </citation>
    <scope>NUCLEOTIDE SEQUENCE [LARGE SCALE GENOMIC DNA]</scope>
    <source>
        <strain evidence="3 4">DSM 23974</strain>
    </source>
</reference>
<evidence type="ECO:0008006" key="5">
    <source>
        <dbReference type="Google" id="ProtNLM"/>
    </source>
</evidence>
<evidence type="ECO:0000256" key="1">
    <source>
        <dbReference type="SAM" id="MobiDB-lite"/>
    </source>
</evidence>
<evidence type="ECO:0000256" key="2">
    <source>
        <dbReference type="SAM" id="Phobius"/>
    </source>
</evidence>
<protein>
    <recommendedName>
        <fullName evidence="5">Integral membrane protein</fullName>
    </recommendedName>
</protein>
<gene>
    <name evidence="3" type="ORF">HDA30_000347</name>
</gene>
<comment type="caution">
    <text evidence="3">The sequence shown here is derived from an EMBL/GenBank/DDBJ whole genome shotgun (WGS) entry which is preliminary data.</text>
</comment>
<feature type="region of interest" description="Disordered" evidence="1">
    <location>
        <begin position="1"/>
        <end position="27"/>
    </location>
</feature>
<sequence length="169" mass="18223">MGVNDVQDTAAARASQARSDRRDRARRPRRNEGLGRLIVMVYAVFALSATARSLFQILDHFGRAPAAYLLSAFAALVYIVATLSLARSGDRAWRIALVAVLIELVGVLGVGLATVLHPELFADATVWSRFGAGYGWVPLVLPVVGLAWLLAHRPSPDPARKDPARAALD</sequence>
<keyword evidence="4" id="KW-1185">Reference proteome</keyword>
<keyword evidence="2" id="KW-1133">Transmembrane helix</keyword>
<feature type="transmembrane region" description="Helical" evidence="2">
    <location>
        <begin position="67"/>
        <end position="86"/>
    </location>
</feature>
<accession>A0A7W7M2F6</accession>
<dbReference type="AlphaFoldDB" id="A0A7W7M2F6"/>
<keyword evidence="2" id="KW-0812">Transmembrane</keyword>
<keyword evidence="2" id="KW-0472">Membrane</keyword>
<feature type="transmembrane region" description="Helical" evidence="2">
    <location>
        <begin position="133"/>
        <end position="151"/>
    </location>
</feature>
<feature type="transmembrane region" description="Helical" evidence="2">
    <location>
        <begin position="93"/>
        <end position="113"/>
    </location>
</feature>
<organism evidence="3 4">
    <name type="scientific">Micrococcus cohnii</name>
    <dbReference type="NCBI Taxonomy" id="993416"/>
    <lineage>
        <taxon>Bacteria</taxon>
        <taxon>Bacillati</taxon>
        <taxon>Actinomycetota</taxon>
        <taxon>Actinomycetes</taxon>
        <taxon>Micrococcales</taxon>
        <taxon>Micrococcaceae</taxon>
        <taxon>Micrococcus</taxon>
    </lineage>
</organism>
<dbReference type="InterPro" id="IPR036259">
    <property type="entry name" value="MFS_trans_sf"/>
</dbReference>
<evidence type="ECO:0000313" key="4">
    <source>
        <dbReference type="Proteomes" id="UP000540191"/>
    </source>
</evidence>
<dbReference type="Proteomes" id="UP000540191">
    <property type="component" value="Unassembled WGS sequence"/>
</dbReference>
<dbReference type="SUPFAM" id="SSF103473">
    <property type="entry name" value="MFS general substrate transporter"/>
    <property type="match status" value="1"/>
</dbReference>